<evidence type="ECO:0000256" key="1">
    <source>
        <dbReference type="SAM" id="MobiDB-lite"/>
    </source>
</evidence>
<dbReference type="RefSeq" id="XP_007800187.1">
    <property type="nucleotide sequence ID" value="XM_007801996.1"/>
</dbReference>
<dbReference type="EMBL" id="KE720887">
    <property type="protein sequence ID" value="ERF74248.1"/>
    <property type="molecule type" value="Genomic_DNA"/>
</dbReference>
<proteinExistence type="predicted"/>
<protein>
    <submittedName>
        <fullName evidence="2">Uncharacterized protein</fullName>
    </submittedName>
</protein>
<accession>U1GPL2</accession>
<dbReference type="HOGENOM" id="CLU_2210009_0_0_1"/>
<dbReference type="AlphaFoldDB" id="U1GPL2"/>
<gene>
    <name evidence="2" type="ORF">EPUS_03438</name>
</gene>
<feature type="compositionally biased region" description="Basic and acidic residues" evidence="1">
    <location>
        <begin position="80"/>
        <end position="89"/>
    </location>
</feature>
<dbReference type="Proteomes" id="UP000019373">
    <property type="component" value="Unassembled WGS sequence"/>
</dbReference>
<name>U1GPL2_ENDPU</name>
<sequence>MQRSNPPLAPTEARCRRRTRAGERLWVENMRLVEFLRDYVKKRLEDGDFVDEQGGQSAEEQLREHASKQNDDVEMEEGDEGKGGEKDGKVLYPNLKGMDRTYAVESE</sequence>
<feature type="region of interest" description="Disordered" evidence="1">
    <location>
        <begin position="1"/>
        <end position="20"/>
    </location>
</feature>
<dbReference type="GeneID" id="19238481"/>
<keyword evidence="3" id="KW-1185">Reference proteome</keyword>
<evidence type="ECO:0000313" key="2">
    <source>
        <dbReference type="EMBL" id="ERF74248.1"/>
    </source>
</evidence>
<organism evidence="2 3">
    <name type="scientific">Endocarpon pusillum (strain Z07020 / HMAS-L-300199)</name>
    <name type="common">Lichen-forming fungus</name>
    <dbReference type="NCBI Taxonomy" id="1263415"/>
    <lineage>
        <taxon>Eukaryota</taxon>
        <taxon>Fungi</taxon>
        <taxon>Dikarya</taxon>
        <taxon>Ascomycota</taxon>
        <taxon>Pezizomycotina</taxon>
        <taxon>Eurotiomycetes</taxon>
        <taxon>Chaetothyriomycetidae</taxon>
        <taxon>Verrucariales</taxon>
        <taxon>Verrucariaceae</taxon>
        <taxon>Endocarpon</taxon>
    </lineage>
</organism>
<evidence type="ECO:0000313" key="3">
    <source>
        <dbReference type="Proteomes" id="UP000019373"/>
    </source>
</evidence>
<reference evidence="3" key="1">
    <citation type="journal article" date="2014" name="BMC Genomics">
        <title>Genome characteristics reveal the impact of lichenization on lichen-forming fungus Endocarpon pusillum Hedwig (Verrucariales, Ascomycota).</title>
        <authorList>
            <person name="Wang Y.-Y."/>
            <person name="Liu B."/>
            <person name="Zhang X.-Y."/>
            <person name="Zhou Q.-M."/>
            <person name="Zhang T."/>
            <person name="Li H."/>
            <person name="Yu Y.-F."/>
            <person name="Zhang X.-L."/>
            <person name="Hao X.-Y."/>
            <person name="Wang M."/>
            <person name="Wang L."/>
            <person name="Wei J.-C."/>
        </authorList>
    </citation>
    <scope>NUCLEOTIDE SEQUENCE [LARGE SCALE GENOMIC DNA]</scope>
    <source>
        <strain evidence="3">Z07020 / HMAS-L-300199</strain>
    </source>
</reference>
<feature type="compositionally biased region" description="Basic and acidic residues" evidence="1">
    <location>
        <begin position="60"/>
        <end position="71"/>
    </location>
</feature>
<feature type="region of interest" description="Disordered" evidence="1">
    <location>
        <begin position="50"/>
        <end position="107"/>
    </location>
</feature>